<comment type="catalytic activity">
    <reaction evidence="16">
        <text>hexadecanoyl-CoA + H2O = hexadecanoate + CoA + H(+)</text>
        <dbReference type="Rhea" id="RHEA:16645"/>
        <dbReference type="ChEBI" id="CHEBI:7896"/>
        <dbReference type="ChEBI" id="CHEBI:15377"/>
        <dbReference type="ChEBI" id="CHEBI:15378"/>
        <dbReference type="ChEBI" id="CHEBI:57287"/>
        <dbReference type="ChEBI" id="CHEBI:57379"/>
        <dbReference type="EC" id="3.1.2.2"/>
    </reaction>
    <physiologicalReaction direction="left-to-right" evidence="16">
        <dbReference type="Rhea" id="RHEA:16646"/>
    </physiologicalReaction>
</comment>
<comment type="catalytic activity">
    <reaction evidence="13">
        <text>(9Z)-octadecenoyl-CoA + H2O = (9Z)-octadecenoate + CoA + H(+)</text>
        <dbReference type="Rhea" id="RHEA:40139"/>
        <dbReference type="ChEBI" id="CHEBI:15377"/>
        <dbReference type="ChEBI" id="CHEBI:15378"/>
        <dbReference type="ChEBI" id="CHEBI:30823"/>
        <dbReference type="ChEBI" id="CHEBI:57287"/>
        <dbReference type="ChEBI" id="CHEBI:57387"/>
    </reaction>
    <physiologicalReaction direction="left-to-right" evidence="13">
        <dbReference type="Rhea" id="RHEA:40140"/>
    </physiologicalReaction>
</comment>
<evidence type="ECO:0000256" key="53">
    <source>
        <dbReference type="SAM" id="MobiDB-lite"/>
    </source>
</evidence>
<evidence type="ECO:0000256" key="24">
    <source>
        <dbReference type="ARBA" id="ARBA00050783"/>
    </source>
</evidence>
<comment type="similarity">
    <text evidence="3">Belongs to the C/M/P thioester hydrolase family.</text>
</comment>
<evidence type="ECO:0000256" key="51">
    <source>
        <dbReference type="ARBA" id="ARBA00081380"/>
    </source>
</evidence>
<keyword evidence="10" id="KW-0443">Lipid metabolism</keyword>
<dbReference type="GO" id="GO:0003986">
    <property type="term" value="F:acetyl-CoA hydrolase activity"/>
    <property type="evidence" value="ECO:0007669"/>
    <property type="project" value="UniProtKB-EC"/>
</dbReference>
<evidence type="ECO:0000256" key="5">
    <source>
        <dbReference type="ARBA" id="ARBA00011920"/>
    </source>
</evidence>
<dbReference type="GO" id="GO:0047603">
    <property type="term" value="F:acetoacetyl-CoA hydrolase activity"/>
    <property type="evidence" value="ECO:0007669"/>
    <property type="project" value="UniProtKB-EC"/>
</dbReference>
<evidence type="ECO:0000256" key="37">
    <source>
        <dbReference type="ARBA" id="ARBA00052034"/>
    </source>
</evidence>
<comment type="catalytic activity">
    <reaction evidence="38">
        <text>malonyl-CoA + H2O = malonate + CoA + H(+)</text>
        <dbReference type="Rhea" id="RHEA:40219"/>
        <dbReference type="ChEBI" id="CHEBI:15377"/>
        <dbReference type="ChEBI" id="CHEBI:15378"/>
        <dbReference type="ChEBI" id="CHEBI:15792"/>
        <dbReference type="ChEBI" id="CHEBI:57287"/>
        <dbReference type="ChEBI" id="CHEBI:57384"/>
    </reaction>
    <physiologicalReaction direction="left-to-right" evidence="38">
        <dbReference type="Rhea" id="RHEA:40220"/>
    </physiologicalReaction>
</comment>
<name>A0A8C5R7P0_9ANUR</name>
<comment type="catalytic activity">
    <reaction evidence="27">
        <text>chenodeoxycholoyl-CoA + H2O = chenodeoxycholate + CoA + H(+)</text>
        <dbReference type="Rhea" id="RHEA:31511"/>
        <dbReference type="ChEBI" id="CHEBI:15377"/>
        <dbReference type="ChEBI" id="CHEBI:15378"/>
        <dbReference type="ChEBI" id="CHEBI:36234"/>
        <dbReference type="ChEBI" id="CHEBI:57287"/>
        <dbReference type="ChEBI" id="CHEBI:62989"/>
        <dbReference type="EC" id="3.1.2.27"/>
    </reaction>
    <physiologicalReaction direction="left-to-right" evidence="27">
        <dbReference type="Rhea" id="RHEA:31512"/>
    </physiologicalReaction>
</comment>
<comment type="catalytic activity">
    <reaction evidence="30">
        <text>prostaglandin F2alpha-CoA + H2O = prostaglandin F2alpha + CoA + H(+)</text>
        <dbReference type="Rhea" id="RHEA:59948"/>
        <dbReference type="ChEBI" id="CHEBI:15377"/>
        <dbReference type="ChEBI" id="CHEBI:15378"/>
        <dbReference type="ChEBI" id="CHEBI:57287"/>
        <dbReference type="ChEBI" id="CHEBI:57404"/>
        <dbReference type="ChEBI" id="CHEBI:143532"/>
    </reaction>
    <physiologicalReaction direction="left-to-right" evidence="30">
        <dbReference type="Rhea" id="RHEA:59949"/>
    </physiologicalReaction>
</comment>
<comment type="catalytic activity">
    <reaction evidence="1">
        <text>butanoyl-CoA + H2O = butanoate + CoA + H(+)</text>
        <dbReference type="Rhea" id="RHEA:40111"/>
        <dbReference type="ChEBI" id="CHEBI:15377"/>
        <dbReference type="ChEBI" id="CHEBI:15378"/>
        <dbReference type="ChEBI" id="CHEBI:17968"/>
        <dbReference type="ChEBI" id="CHEBI:57287"/>
        <dbReference type="ChEBI" id="CHEBI:57371"/>
    </reaction>
    <physiologicalReaction direction="left-to-right" evidence="1">
        <dbReference type="Rhea" id="RHEA:40112"/>
    </physiologicalReaction>
</comment>
<evidence type="ECO:0000256" key="43">
    <source>
        <dbReference type="ARBA" id="ARBA00052880"/>
    </source>
</evidence>
<dbReference type="Pfam" id="PF13622">
    <property type="entry name" value="4HBT_3"/>
    <property type="match status" value="1"/>
</dbReference>
<comment type="catalytic activity">
    <reaction evidence="25">
        <text>octanedioyl-CoA + H2O = octanedioate + CoA + H(+)</text>
        <dbReference type="Rhea" id="RHEA:40587"/>
        <dbReference type="ChEBI" id="CHEBI:15377"/>
        <dbReference type="ChEBI" id="CHEBI:15378"/>
        <dbReference type="ChEBI" id="CHEBI:57287"/>
        <dbReference type="ChEBI" id="CHEBI:76282"/>
        <dbReference type="ChEBI" id="CHEBI:76317"/>
    </reaction>
    <physiologicalReaction direction="left-to-right" evidence="25">
        <dbReference type="Rhea" id="RHEA:40588"/>
    </physiologicalReaction>
</comment>
<dbReference type="PANTHER" id="PTHR11066:SF34">
    <property type="entry name" value="ACYL-COENZYME A THIOESTERASE 8"/>
    <property type="match status" value="1"/>
</dbReference>
<comment type="catalytic activity">
    <reaction evidence="18">
        <text>dodecanoyl-CoA + H2O = dodecanoate + CoA + H(+)</text>
        <dbReference type="Rhea" id="RHEA:30135"/>
        <dbReference type="ChEBI" id="CHEBI:15377"/>
        <dbReference type="ChEBI" id="CHEBI:15378"/>
        <dbReference type="ChEBI" id="CHEBI:18262"/>
        <dbReference type="ChEBI" id="CHEBI:57287"/>
        <dbReference type="ChEBI" id="CHEBI:57375"/>
    </reaction>
    <physiologicalReaction direction="left-to-right" evidence="18">
        <dbReference type="Rhea" id="RHEA:30136"/>
    </physiologicalReaction>
</comment>
<evidence type="ECO:0000256" key="15">
    <source>
        <dbReference type="ARBA" id="ARBA00047588"/>
    </source>
</evidence>
<dbReference type="FunFam" id="2.40.160.210:FF:000002">
    <property type="entry name" value="acyl-coenzyme A thioesterase 8"/>
    <property type="match status" value="1"/>
</dbReference>
<evidence type="ECO:0000259" key="54">
    <source>
        <dbReference type="Pfam" id="PF13622"/>
    </source>
</evidence>
<dbReference type="GO" id="GO:0047994">
    <property type="term" value="F:hydroxymethylglutaryl-CoA hydrolase activity"/>
    <property type="evidence" value="ECO:0007669"/>
    <property type="project" value="UniProtKB-EC"/>
</dbReference>
<evidence type="ECO:0000256" key="4">
    <source>
        <dbReference type="ARBA" id="ARBA00011738"/>
    </source>
</evidence>
<evidence type="ECO:0000256" key="45">
    <source>
        <dbReference type="ARBA" id="ARBA00066312"/>
    </source>
</evidence>
<comment type="catalytic activity">
    <reaction evidence="42">
        <text>succinyl-CoA + H2O = succinate + CoA + H(+)</text>
        <dbReference type="Rhea" id="RHEA:11516"/>
        <dbReference type="ChEBI" id="CHEBI:15377"/>
        <dbReference type="ChEBI" id="CHEBI:15378"/>
        <dbReference type="ChEBI" id="CHEBI:30031"/>
        <dbReference type="ChEBI" id="CHEBI:57287"/>
        <dbReference type="ChEBI" id="CHEBI:57292"/>
        <dbReference type="EC" id="3.1.2.3"/>
    </reaction>
    <physiologicalReaction direction="left-to-right" evidence="42">
        <dbReference type="Rhea" id="RHEA:11517"/>
    </physiologicalReaction>
</comment>
<dbReference type="Ensembl" id="ENSLLET00000050357.1">
    <property type="protein sequence ID" value="ENSLLEP00000048465.1"/>
    <property type="gene ID" value="ENSLLEG00000030551.1"/>
</dbReference>
<comment type="catalytic activity">
    <reaction evidence="35">
        <text>(9Z,12Z)-octadecadienoyl-CoA + H2O = (9Z,12Z)-octadecadienoate + CoA + H(+)</text>
        <dbReference type="Rhea" id="RHEA:40143"/>
        <dbReference type="ChEBI" id="CHEBI:15377"/>
        <dbReference type="ChEBI" id="CHEBI:15378"/>
        <dbReference type="ChEBI" id="CHEBI:30245"/>
        <dbReference type="ChEBI" id="CHEBI:57287"/>
        <dbReference type="ChEBI" id="CHEBI:57383"/>
    </reaction>
    <physiologicalReaction direction="left-to-right" evidence="35">
        <dbReference type="Rhea" id="RHEA:40144"/>
    </physiologicalReaction>
</comment>
<dbReference type="AlphaFoldDB" id="A0A8C5R7P0"/>
<comment type="catalytic activity">
    <reaction evidence="43">
        <text>acetyl-CoA + H2O = acetate + CoA + H(+)</text>
        <dbReference type="Rhea" id="RHEA:20289"/>
        <dbReference type="ChEBI" id="CHEBI:15377"/>
        <dbReference type="ChEBI" id="CHEBI:15378"/>
        <dbReference type="ChEBI" id="CHEBI:30089"/>
        <dbReference type="ChEBI" id="CHEBI:57287"/>
        <dbReference type="ChEBI" id="CHEBI:57288"/>
        <dbReference type="EC" id="3.1.2.1"/>
    </reaction>
    <physiologicalReaction direction="left-to-right" evidence="43">
        <dbReference type="Rhea" id="RHEA:20290"/>
    </physiologicalReaction>
</comment>
<keyword evidence="11" id="KW-0576">Peroxisome</keyword>
<reference evidence="56" key="1">
    <citation type="submission" date="2025-08" db="UniProtKB">
        <authorList>
            <consortium name="Ensembl"/>
        </authorList>
    </citation>
    <scope>IDENTIFICATION</scope>
</reference>
<evidence type="ECO:0000256" key="20">
    <source>
        <dbReference type="ARBA" id="ARBA00050199"/>
    </source>
</evidence>
<evidence type="ECO:0000256" key="34">
    <source>
        <dbReference type="ARBA" id="ARBA00051584"/>
    </source>
</evidence>
<evidence type="ECO:0000256" key="32">
    <source>
        <dbReference type="ARBA" id="ARBA00051487"/>
    </source>
</evidence>
<evidence type="ECO:0000256" key="2">
    <source>
        <dbReference type="ARBA" id="ARBA00004253"/>
    </source>
</evidence>
<comment type="catalytic activity">
    <reaction evidence="33">
        <text>choloyl-CoA + H2O = cholate + CoA + H(+)</text>
        <dbReference type="Rhea" id="RHEA:14541"/>
        <dbReference type="ChEBI" id="CHEBI:15377"/>
        <dbReference type="ChEBI" id="CHEBI:15378"/>
        <dbReference type="ChEBI" id="CHEBI:29747"/>
        <dbReference type="ChEBI" id="CHEBI:57287"/>
        <dbReference type="ChEBI" id="CHEBI:57373"/>
        <dbReference type="EC" id="3.1.2.27"/>
    </reaction>
    <physiologicalReaction direction="left-to-right" evidence="33">
        <dbReference type="Rhea" id="RHEA:14542"/>
    </physiologicalReaction>
</comment>
<evidence type="ECO:0000256" key="50">
    <source>
        <dbReference type="ARBA" id="ARBA00081170"/>
    </source>
</evidence>
<dbReference type="EC" id="3.1.2.2" evidence="14"/>
<comment type="catalytic activity">
    <reaction evidence="32">
        <text>glutaryl-CoA + H2O = glutarate + CoA + H(+)</text>
        <dbReference type="Rhea" id="RHEA:40575"/>
        <dbReference type="ChEBI" id="CHEBI:15377"/>
        <dbReference type="ChEBI" id="CHEBI:15378"/>
        <dbReference type="ChEBI" id="CHEBI:30921"/>
        <dbReference type="ChEBI" id="CHEBI:57287"/>
        <dbReference type="ChEBI" id="CHEBI:57378"/>
    </reaction>
    <physiologicalReaction direction="left-to-right" evidence="32">
        <dbReference type="Rhea" id="RHEA:40576"/>
    </physiologicalReaction>
</comment>
<feature type="compositionally biased region" description="Acidic residues" evidence="53">
    <location>
        <begin position="9"/>
        <end position="18"/>
    </location>
</feature>
<dbReference type="CDD" id="cd03445">
    <property type="entry name" value="Thioesterase_II_repeat2"/>
    <property type="match status" value="1"/>
</dbReference>
<dbReference type="GeneTree" id="ENSGT00390000004207"/>
<dbReference type="Gene3D" id="2.40.160.210">
    <property type="entry name" value="Acyl-CoA thioesterase, double hotdog domain"/>
    <property type="match status" value="1"/>
</dbReference>
<evidence type="ECO:0000313" key="56">
    <source>
        <dbReference type="Ensembl" id="ENSLLEP00000048465.1"/>
    </source>
</evidence>
<keyword evidence="8" id="KW-0378">Hydrolase</keyword>
<evidence type="ECO:0000256" key="47">
    <source>
        <dbReference type="ARBA" id="ARBA00066445"/>
    </source>
</evidence>
<proteinExistence type="inferred from homology"/>
<dbReference type="EC" id="3.1.2.1" evidence="5"/>
<dbReference type="CDD" id="cd03444">
    <property type="entry name" value="Thioesterase_II_repeat1"/>
    <property type="match status" value="1"/>
</dbReference>
<dbReference type="EC" id="3.1.2.3" evidence="46"/>
<accession>A0A8C5R7P0</accession>
<dbReference type="Proteomes" id="UP000694569">
    <property type="component" value="Unplaced"/>
</dbReference>
<evidence type="ECO:0000256" key="23">
    <source>
        <dbReference type="ARBA" id="ARBA00050576"/>
    </source>
</evidence>
<evidence type="ECO:0000256" key="42">
    <source>
        <dbReference type="ARBA" id="ARBA00052821"/>
    </source>
</evidence>
<comment type="catalytic activity">
    <reaction evidence="24">
        <text>(9Z)-tetradecenoyl-CoA + H2O = (9Z)-tetradecenoate + CoA + H(+)</text>
        <dbReference type="Rhea" id="RHEA:40135"/>
        <dbReference type="ChEBI" id="CHEBI:15377"/>
        <dbReference type="ChEBI" id="CHEBI:15378"/>
        <dbReference type="ChEBI" id="CHEBI:32370"/>
        <dbReference type="ChEBI" id="CHEBI:57287"/>
        <dbReference type="ChEBI" id="CHEBI:65060"/>
    </reaction>
    <physiologicalReaction direction="left-to-right" evidence="24">
        <dbReference type="Rhea" id="RHEA:40136"/>
    </physiologicalReaction>
</comment>
<dbReference type="EC" id="3.1.2.11" evidence="48"/>
<dbReference type="GO" id="GO:0009062">
    <property type="term" value="P:fatty acid catabolic process"/>
    <property type="evidence" value="ECO:0007669"/>
    <property type="project" value="TreeGrafter"/>
</dbReference>
<evidence type="ECO:0000256" key="14">
    <source>
        <dbReference type="ARBA" id="ARBA00038848"/>
    </source>
</evidence>
<evidence type="ECO:0000256" key="33">
    <source>
        <dbReference type="ARBA" id="ARBA00051522"/>
    </source>
</evidence>
<evidence type="ECO:0000256" key="12">
    <source>
        <dbReference type="ARBA" id="ARBA00035852"/>
    </source>
</evidence>
<comment type="catalytic activity">
    <reaction evidence="19">
        <text>tetradecanoyl-CoA + H2O = tetradecanoate + CoA + H(+)</text>
        <dbReference type="Rhea" id="RHEA:40119"/>
        <dbReference type="ChEBI" id="CHEBI:15377"/>
        <dbReference type="ChEBI" id="CHEBI:15378"/>
        <dbReference type="ChEBI" id="CHEBI:30807"/>
        <dbReference type="ChEBI" id="CHEBI:57287"/>
        <dbReference type="ChEBI" id="CHEBI:57385"/>
    </reaction>
    <physiologicalReaction direction="left-to-right" evidence="19">
        <dbReference type="Rhea" id="RHEA:40120"/>
    </physiologicalReaction>
</comment>
<gene>
    <name evidence="56" type="primary">ACOT8</name>
</gene>
<comment type="catalytic activity">
    <reaction evidence="23">
        <text>decanedioyl-CoA + H2O = decanedioate + CoA + H(+)</text>
        <dbReference type="Rhea" id="RHEA:40591"/>
        <dbReference type="ChEBI" id="CHEBI:15377"/>
        <dbReference type="ChEBI" id="CHEBI:15378"/>
        <dbReference type="ChEBI" id="CHEBI:57287"/>
        <dbReference type="ChEBI" id="CHEBI:76283"/>
        <dbReference type="ChEBI" id="CHEBI:76316"/>
    </reaction>
    <physiologicalReaction direction="left-to-right" evidence="23">
        <dbReference type="Rhea" id="RHEA:40592"/>
    </physiologicalReaction>
</comment>
<comment type="catalytic activity">
    <reaction evidence="41">
        <text>propanoyl-CoA + H2O = propanoate + CoA + H(+)</text>
        <dbReference type="Rhea" id="RHEA:40103"/>
        <dbReference type="ChEBI" id="CHEBI:15377"/>
        <dbReference type="ChEBI" id="CHEBI:15378"/>
        <dbReference type="ChEBI" id="CHEBI:17272"/>
        <dbReference type="ChEBI" id="CHEBI:57287"/>
        <dbReference type="ChEBI" id="CHEBI:57392"/>
    </reaction>
    <physiologicalReaction direction="left-to-right" evidence="41">
        <dbReference type="Rhea" id="RHEA:40104"/>
    </physiologicalReaction>
</comment>
<reference evidence="56" key="2">
    <citation type="submission" date="2025-09" db="UniProtKB">
        <authorList>
            <consortium name="Ensembl"/>
        </authorList>
    </citation>
    <scope>IDENTIFICATION</scope>
</reference>
<keyword evidence="6" id="KW-0719">Serine esterase</keyword>
<comment type="catalytic activity">
    <reaction evidence="26">
        <text>2-methyloctadecanoyl-CoA + H2O = 2-methyloctadecanoate + CoA + H(+)</text>
        <dbReference type="Rhea" id="RHEA:59940"/>
        <dbReference type="ChEBI" id="CHEBI:15377"/>
        <dbReference type="ChEBI" id="CHEBI:15378"/>
        <dbReference type="ChEBI" id="CHEBI:57287"/>
        <dbReference type="ChEBI" id="CHEBI:143530"/>
        <dbReference type="ChEBI" id="CHEBI:143531"/>
    </reaction>
    <physiologicalReaction direction="left-to-right" evidence="26">
        <dbReference type="Rhea" id="RHEA:59941"/>
    </physiologicalReaction>
</comment>
<evidence type="ECO:0000256" key="8">
    <source>
        <dbReference type="ARBA" id="ARBA00022801"/>
    </source>
</evidence>
<comment type="catalytic activity">
    <reaction evidence="34">
        <text>2,6-dimethylheptanoyl-CoA + H2O = 2,6-dimethylheptanoate + CoA + H(+)</text>
        <dbReference type="Rhea" id="RHEA:59952"/>
        <dbReference type="ChEBI" id="CHEBI:15377"/>
        <dbReference type="ChEBI" id="CHEBI:15378"/>
        <dbReference type="ChEBI" id="CHEBI:57287"/>
        <dbReference type="ChEBI" id="CHEBI:84847"/>
        <dbReference type="ChEBI" id="CHEBI:143533"/>
    </reaction>
    <physiologicalReaction direction="left-to-right" evidence="34">
        <dbReference type="Rhea" id="RHEA:59953"/>
    </physiologicalReaction>
</comment>
<sequence length="317" mass="35990">MAAALQPEDLPEPEESDTSDLRSVLVTSVLNLEPLDKDLFRGSHHWVPVTQRLFGGQIVGQALVAASRSVKEDENVHSLHCYFVRAGDPKIPVLYQVERTRDGRSFSTRSVKAIQHGVPILTCQVSFQLPQESPLKHQFPMPTVPPPEELLTREELIQKYLKDPSLVEKHRTGLNKILAQEVPILIKPINPPDMFHRLPQEPRQMFWVRAKGLIGPGDMRLHCCVAAYISDYSFLGTAILPHLLRPLQFMASLDHSMWFHAPFRADEWMLYECESQWAGNCRGLVHGRLWRKDGVLAVSCAQEGVFRVRADKPKSKL</sequence>
<dbReference type="GO" id="GO:0052689">
    <property type="term" value="F:carboxylic ester hydrolase activity"/>
    <property type="evidence" value="ECO:0007669"/>
    <property type="project" value="UniProtKB-KW"/>
</dbReference>
<comment type="catalytic activity">
    <reaction evidence="39">
        <text>4,8-dimethylnonanoyl-CoA + H2O = 4,8-dimethylnonanoate + CoA + H(+)</text>
        <dbReference type="Rhea" id="RHEA:40223"/>
        <dbReference type="ChEBI" id="CHEBI:15377"/>
        <dbReference type="ChEBI" id="CHEBI:15378"/>
        <dbReference type="ChEBI" id="CHEBI:57287"/>
        <dbReference type="ChEBI" id="CHEBI:77061"/>
        <dbReference type="ChEBI" id="CHEBI:77063"/>
    </reaction>
    <physiologicalReaction direction="left-to-right" evidence="39">
        <dbReference type="Rhea" id="RHEA:40224"/>
    </physiologicalReaction>
</comment>
<comment type="catalytic activity">
    <reaction evidence="22">
        <text>(9Z)-hexadecenoyl-CoA + H2O = (9Z)-hexadecenoate + CoA + H(+)</text>
        <dbReference type="Rhea" id="RHEA:40131"/>
        <dbReference type="ChEBI" id="CHEBI:15377"/>
        <dbReference type="ChEBI" id="CHEBI:15378"/>
        <dbReference type="ChEBI" id="CHEBI:32372"/>
        <dbReference type="ChEBI" id="CHEBI:57287"/>
        <dbReference type="ChEBI" id="CHEBI:61540"/>
    </reaction>
    <physiologicalReaction direction="left-to-right" evidence="22">
        <dbReference type="Rhea" id="RHEA:40132"/>
    </physiologicalReaction>
</comment>
<feature type="domain" description="Acyl-CoA thioesterase-like N-terminal HotDog" evidence="54">
    <location>
        <begin position="45"/>
        <end position="128"/>
    </location>
</feature>
<dbReference type="GO" id="GO:0006637">
    <property type="term" value="P:acyl-CoA metabolic process"/>
    <property type="evidence" value="ECO:0007669"/>
    <property type="project" value="InterPro"/>
</dbReference>
<dbReference type="InterPro" id="IPR049450">
    <property type="entry name" value="ACOT8-like_C"/>
</dbReference>
<evidence type="ECO:0000256" key="6">
    <source>
        <dbReference type="ARBA" id="ARBA00022487"/>
    </source>
</evidence>
<dbReference type="InterPro" id="IPR029069">
    <property type="entry name" value="HotDog_dom_sf"/>
</dbReference>
<dbReference type="NCBIfam" id="TIGR00189">
    <property type="entry name" value="tesB"/>
    <property type="match status" value="1"/>
</dbReference>
<evidence type="ECO:0000256" key="41">
    <source>
        <dbReference type="ARBA" id="ARBA00052772"/>
    </source>
</evidence>
<evidence type="ECO:0000256" key="35">
    <source>
        <dbReference type="ARBA" id="ARBA00051757"/>
    </source>
</evidence>
<dbReference type="GO" id="GO:0004778">
    <property type="term" value="F:succinyl-CoA hydrolase activity"/>
    <property type="evidence" value="ECO:0007669"/>
    <property type="project" value="UniProtKB-EC"/>
</dbReference>
<dbReference type="InterPro" id="IPR049449">
    <property type="entry name" value="TesB_ACOT8-like_N"/>
</dbReference>
<dbReference type="SUPFAM" id="SSF54637">
    <property type="entry name" value="Thioesterase/thiol ester dehydrase-isomerase"/>
    <property type="match status" value="2"/>
</dbReference>
<dbReference type="GO" id="GO:0005782">
    <property type="term" value="C:peroxisomal matrix"/>
    <property type="evidence" value="ECO:0007669"/>
    <property type="project" value="UniProtKB-SubCell"/>
</dbReference>
<comment type="catalytic activity">
    <reaction evidence="29">
        <text>(3S)-3-hydroxy-3-methylglutaryl-CoA + H2O = 3-hydroxy-3-methylglutarate + CoA + H(+)</text>
        <dbReference type="Rhea" id="RHEA:16305"/>
        <dbReference type="ChEBI" id="CHEBI:15377"/>
        <dbReference type="ChEBI" id="CHEBI:15378"/>
        <dbReference type="ChEBI" id="CHEBI:17325"/>
        <dbReference type="ChEBI" id="CHEBI:43074"/>
        <dbReference type="ChEBI" id="CHEBI:57287"/>
        <dbReference type="EC" id="3.1.2.5"/>
    </reaction>
    <physiologicalReaction direction="left-to-right" evidence="29">
        <dbReference type="Rhea" id="RHEA:16306"/>
    </physiologicalReaction>
</comment>
<evidence type="ECO:0000256" key="16">
    <source>
        <dbReference type="ARBA" id="ARBA00047734"/>
    </source>
</evidence>
<comment type="catalytic activity">
    <reaction evidence="20">
        <text>hexanoyl-CoA + H2O = hexanoate + CoA + H(+)</text>
        <dbReference type="Rhea" id="RHEA:40115"/>
        <dbReference type="ChEBI" id="CHEBI:15377"/>
        <dbReference type="ChEBI" id="CHEBI:15378"/>
        <dbReference type="ChEBI" id="CHEBI:17120"/>
        <dbReference type="ChEBI" id="CHEBI:57287"/>
        <dbReference type="ChEBI" id="CHEBI:62620"/>
    </reaction>
    <physiologicalReaction direction="left-to-right" evidence="20">
        <dbReference type="Rhea" id="RHEA:40116"/>
    </physiologicalReaction>
</comment>
<dbReference type="InterPro" id="IPR003703">
    <property type="entry name" value="Acyl_CoA_thio"/>
</dbReference>
<evidence type="ECO:0000256" key="26">
    <source>
        <dbReference type="ARBA" id="ARBA00051162"/>
    </source>
</evidence>
<feature type="region of interest" description="Disordered" evidence="53">
    <location>
        <begin position="1"/>
        <end position="20"/>
    </location>
</feature>
<dbReference type="GO" id="GO:0033882">
    <property type="term" value="F:choloyl-CoA hydrolase activity"/>
    <property type="evidence" value="ECO:0007669"/>
    <property type="project" value="UniProtKB-EC"/>
</dbReference>
<protein>
    <recommendedName>
        <fullName evidence="49">Acyl-coenzyme A thioesterase 8</fullName>
        <ecNumber evidence="5">3.1.2.1</ecNumber>
        <ecNumber evidence="48">3.1.2.11</ecNumber>
        <ecNumber evidence="14">3.1.2.2</ecNumber>
        <ecNumber evidence="47">3.1.2.27</ecNumber>
        <ecNumber evidence="46">3.1.2.3</ecNumber>
        <ecNumber evidence="45">3.1.2.5</ecNumber>
    </recommendedName>
    <alternativeName>
        <fullName evidence="50">Choloyl-coenzyme A thioesterase</fullName>
    </alternativeName>
    <alternativeName>
        <fullName evidence="52">Peroxisomal acyl-coenzyme A thioester hydrolase 1</fullName>
    </alternativeName>
    <alternativeName>
        <fullName evidence="51">Peroxisomal long-chain acyl-CoA thioesterase 1</fullName>
    </alternativeName>
</protein>
<evidence type="ECO:0000256" key="10">
    <source>
        <dbReference type="ARBA" id="ARBA00023098"/>
    </source>
</evidence>
<dbReference type="GO" id="GO:0007031">
    <property type="term" value="P:peroxisome organization"/>
    <property type="evidence" value="ECO:0007669"/>
    <property type="project" value="UniProtKB-KW"/>
</dbReference>
<feature type="domain" description="Acyl-CoA thioesterase-like C-terminal" evidence="55">
    <location>
        <begin position="195"/>
        <end position="305"/>
    </location>
</feature>
<evidence type="ECO:0000256" key="49">
    <source>
        <dbReference type="ARBA" id="ARBA00068564"/>
    </source>
</evidence>
<evidence type="ECO:0000256" key="52">
    <source>
        <dbReference type="ARBA" id="ARBA00081859"/>
    </source>
</evidence>
<evidence type="ECO:0000256" key="30">
    <source>
        <dbReference type="ARBA" id="ARBA00051390"/>
    </source>
</evidence>
<evidence type="ECO:0000256" key="39">
    <source>
        <dbReference type="ARBA" id="ARBA00052112"/>
    </source>
</evidence>
<keyword evidence="9" id="KW-0276">Fatty acid metabolism</keyword>
<evidence type="ECO:0000256" key="28">
    <source>
        <dbReference type="ARBA" id="ARBA00051261"/>
    </source>
</evidence>
<evidence type="ECO:0000256" key="25">
    <source>
        <dbReference type="ARBA" id="ARBA00051113"/>
    </source>
</evidence>
<dbReference type="Pfam" id="PF20789">
    <property type="entry name" value="4HBT_3C"/>
    <property type="match status" value="1"/>
</dbReference>
<comment type="catalytic activity">
    <reaction evidence="37">
        <text>eicosanoyl-CoA + H2O = eicosanoate + CoA + H(+)</text>
        <dbReference type="Rhea" id="RHEA:40147"/>
        <dbReference type="ChEBI" id="CHEBI:15377"/>
        <dbReference type="ChEBI" id="CHEBI:15378"/>
        <dbReference type="ChEBI" id="CHEBI:32360"/>
        <dbReference type="ChEBI" id="CHEBI:57287"/>
        <dbReference type="ChEBI" id="CHEBI:57380"/>
    </reaction>
    <physiologicalReaction direction="left-to-right" evidence="37">
        <dbReference type="Rhea" id="RHEA:40148"/>
    </physiologicalReaction>
</comment>
<comment type="catalytic activity">
    <reaction evidence="17">
        <text>decanoyl-CoA + H2O = decanoate + CoA + H(+)</text>
        <dbReference type="Rhea" id="RHEA:40059"/>
        <dbReference type="ChEBI" id="CHEBI:15377"/>
        <dbReference type="ChEBI" id="CHEBI:15378"/>
        <dbReference type="ChEBI" id="CHEBI:27689"/>
        <dbReference type="ChEBI" id="CHEBI:57287"/>
        <dbReference type="ChEBI" id="CHEBI:61430"/>
    </reaction>
    <physiologicalReaction direction="left-to-right" evidence="17">
        <dbReference type="Rhea" id="RHEA:40060"/>
    </physiologicalReaction>
</comment>
<evidence type="ECO:0000256" key="18">
    <source>
        <dbReference type="ARBA" id="ARBA00048074"/>
    </source>
</evidence>
<evidence type="ECO:0000256" key="11">
    <source>
        <dbReference type="ARBA" id="ARBA00023140"/>
    </source>
</evidence>
<evidence type="ECO:0000256" key="31">
    <source>
        <dbReference type="ARBA" id="ARBA00051478"/>
    </source>
</evidence>
<comment type="catalytic activity">
    <reaction evidence="12">
        <text>(5Z,8Z,11Z,14Z)-eicosatetraenoyl-CoA + H2O = (5Z,8Z,11Z,14Z)-eicosatetraenoate + CoA + H(+)</text>
        <dbReference type="Rhea" id="RHEA:40151"/>
        <dbReference type="ChEBI" id="CHEBI:15377"/>
        <dbReference type="ChEBI" id="CHEBI:15378"/>
        <dbReference type="ChEBI" id="CHEBI:32395"/>
        <dbReference type="ChEBI" id="CHEBI:57287"/>
        <dbReference type="ChEBI" id="CHEBI:57368"/>
    </reaction>
    <physiologicalReaction direction="left-to-right" evidence="12">
        <dbReference type="Rhea" id="RHEA:40152"/>
    </physiologicalReaction>
</comment>
<comment type="catalytic activity">
    <reaction evidence="28">
        <text>hexanedioyl-CoA + H2O = hexanedioate + CoA + H(+)</text>
        <dbReference type="Rhea" id="RHEA:40583"/>
        <dbReference type="ChEBI" id="CHEBI:15377"/>
        <dbReference type="ChEBI" id="CHEBI:15378"/>
        <dbReference type="ChEBI" id="CHEBI:17128"/>
        <dbReference type="ChEBI" id="CHEBI:57287"/>
        <dbReference type="ChEBI" id="CHEBI:76327"/>
    </reaction>
    <physiologicalReaction direction="left-to-right" evidence="28">
        <dbReference type="Rhea" id="RHEA:40584"/>
    </physiologicalReaction>
</comment>
<comment type="function">
    <text evidence="44">Catalyzes the hydrolysis of acyl-CoAs into free fatty acids and coenzyme A (CoASH), regulating their respective intracellular levels. Displays no strong substrate specificity with respect to the carboxylic acid moiety of Acyl-CoAs. Hydrolyzes medium length (C2 to C20) straight-chain, saturated and unsaturated acyl-CoAS but is inactive towards substrates with longer aliphatic chains. Moreover, it catalyzes the hydrolysis of CoA esters of bile acids, such as choloyl-CoA and chenodeoxycholoyl-CoA and competes with bile acid CoA:amino acid N-acyltransferase (BAAT). Is also able to hydrolyze CoA esters of dicarboxylic acids. It is involved in the metabolic regulation of peroxisome proliferation.</text>
</comment>
<comment type="catalytic activity">
    <reaction evidence="21">
        <text>acetoacetyl-CoA + H2O = acetoacetate + CoA + H(+)</text>
        <dbReference type="Rhea" id="RHEA:15673"/>
        <dbReference type="ChEBI" id="CHEBI:13705"/>
        <dbReference type="ChEBI" id="CHEBI:15377"/>
        <dbReference type="ChEBI" id="CHEBI:15378"/>
        <dbReference type="ChEBI" id="CHEBI:57286"/>
        <dbReference type="ChEBI" id="CHEBI:57287"/>
        <dbReference type="EC" id="3.1.2.11"/>
    </reaction>
    <physiologicalReaction direction="left-to-right" evidence="21">
        <dbReference type="Rhea" id="RHEA:15674"/>
    </physiologicalReaction>
</comment>
<evidence type="ECO:0000256" key="48">
    <source>
        <dbReference type="ARBA" id="ARBA00066473"/>
    </source>
</evidence>
<evidence type="ECO:0000256" key="7">
    <source>
        <dbReference type="ARBA" id="ARBA00022593"/>
    </source>
</evidence>
<comment type="catalytic activity">
    <reaction evidence="40">
        <text>3alpha,7alpha,12alpha-trihydroxy-5beta-cholestan-26-oyl-CoA + H2O = 3alpha,7alpha,12alpha-trihydroxy-5beta-cholestan-26-oate + CoA + H(+)</text>
        <dbReference type="Rhea" id="RHEA:59936"/>
        <dbReference type="ChEBI" id="CHEBI:15377"/>
        <dbReference type="ChEBI" id="CHEBI:15378"/>
        <dbReference type="ChEBI" id="CHEBI:57287"/>
        <dbReference type="ChEBI" id="CHEBI:63001"/>
        <dbReference type="ChEBI" id="CHEBI:85674"/>
    </reaction>
    <physiologicalReaction direction="left-to-right" evidence="40">
        <dbReference type="Rhea" id="RHEA:59937"/>
    </physiologicalReaction>
</comment>
<evidence type="ECO:0000256" key="9">
    <source>
        <dbReference type="ARBA" id="ARBA00022832"/>
    </source>
</evidence>
<dbReference type="PANTHER" id="PTHR11066">
    <property type="entry name" value="ACYL-COA THIOESTERASE"/>
    <property type="match status" value="1"/>
</dbReference>
<comment type="subcellular location">
    <subcellularLocation>
        <location evidence="2">Peroxisome matrix</location>
    </subcellularLocation>
</comment>
<evidence type="ECO:0000256" key="27">
    <source>
        <dbReference type="ARBA" id="ARBA00051199"/>
    </source>
</evidence>
<keyword evidence="7" id="KW-0962">Peroxisome biogenesis</keyword>
<evidence type="ECO:0000256" key="29">
    <source>
        <dbReference type="ARBA" id="ARBA00051360"/>
    </source>
</evidence>
<evidence type="ECO:0000259" key="55">
    <source>
        <dbReference type="Pfam" id="PF20789"/>
    </source>
</evidence>
<organism evidence="56 57">
    <name type="scientific">Leptobrachium leishanense</name>
    <name type="common">Leishan spiny toad</name>
    <dbReference type="NCBI Taxonomy" id="445787"/>
    <lineage>
        <taxon>Eukaryota</taxon>
        <taxon>Metazoa</taxon>
        <taxon>Chordata</taxon>
        <taxon>Craniata</taxon>
        <taxon>Vertebrata</taxon>
        <taxon>Euteleostomi</taxon>
        <taxon>Amphibia</taxon>
        <taxon>Batrachia</taxon>
        <taxon>Anura</taxon>
        <taxon>Pelobatoidea</taxon>
        <taxon>Megophryidae</taxon>
        <taxon>Leptobrachium</taxon>
    </lineage>
</organism>
<comment type="catalytic activity">
    <reaction evidence="15">
        <text>octanoyl-CoA + H2O = octanoate + CoA + H(+)</text>
        <dbReference type="Rhea" id="RHEA:30143"/>
        <dbReference type="ChEBI" id="CHEBI:15377"/>
        <dbReference type="ChEBI" id="CHEBI:15378"/>
        <dbReference type="ChEBI" id="CHEBI:25646"/>
        <dbReference type="ChEBI" id="CHEBI:57287"/>
        <dbReference type="ChEBI" id="CHEBI:57386"/>
    </reaction>
    <physiologicalReaction direction="left-to-right" evidence="15">
        <dbReference type="Rhea" id="RHEA:30144"/>
    </physiologicalReaction>
</comment>
<evidence type="ECO:0000256" key="1">
    <source>
        <dbReference type="ARBA" id="ARBA00000295"/>
    </source>
</evidence>
<comment type="catalytic activity">
    <reaction evidence="36">
        <text>dodecanedioyl-CoA + H2O = dodecanedioate + CoA + H(+)</text>
        <dbReference type="Rhea" id="RHEA:40595"/>
        <dbReference type="ChEBI" id="CHEBI:15377"/>
        <dbReference type="ChEBI" id="CHEBI:15378"/>
        <dbReference type="ChEBI" id="CHEBI:57287"/>
        <dbReference type="ChEBI" id="CHEBI:76273"/>
        <dbReference type="ChEBI" id="CHEBI:76315"/>
    </reaction>
    <physiologicalReaction direction="left-to-right" evidence="36">
        <dbReference type="Rhea" id="RHEA:40596"/>
    </physiologicalReaction>
</comment>
<dbReference type="OrthoDB" id="68328at2759"/>
<dbReference type="EC" id="3.1.2.27" evidence="47"/>
<evidence type="ECO:0000256" key="44">
    <source>
        <dbReference type="ARBA" id="ARBA00057463"/>
    </source>
</evidence>
<evidence type="ECO:0000256" key="3">
    <source>
        <dbReference type="ARBA" id="ARBA00006538"/>
    </source>
</evidence>
<evidence type="ECO:0000256" key="17">
    <source>
        <dbReference type="ARBA" id="ARBA00047969"/>
    </source>
</evidence>
<dbReference type="GO" id="GO:0047617">
    <property type="term" value="F:fatty acyl-CoA hydrolase activity"/>
    <property type="evidence" value="ECO:0007669"/>
    <property type="project" value="InterPro"/>
</dbReference>
<comment type="catalytic activity">
    <reaction evidence="31">
        <text>octadecanoyl-CoA + H2O = octadecanoate + CoA + H(+)</text>
        <dbReference type="Rhea" id="RHEA:30139"/>
        <dbReference type="ChEBI" id="CHEBI:15377"/>
        <dbReference type="ChEBI" id="CHEBI:15378"/>
        <dbReference type="ChEBI" id="CHEBI:25629"/>
        <dbReference type="ChEBI" id="CHEBI:57287"/>
        <dbReference type="ChEBI" id="CHEBI:57394"/>
    </reaction>
    <physiologicalReaction direction="left-to-right" evidence="31">
        <dbReference type="Rhea" id="RHEA:30140"/>
    </physiologicalReaction>
</comment>
<evidence type="ECO:0000256" key="40">
    <source>
        <dbReference type="ARBA" id="ARBA00052155"/>
    </source>
</evidence>
<evidence type="ECO:0000256" key="13">
    <source>
        <dbReference type="ARBA" id="ARBA00037002"/>
    </source>
</evidence>
<evidence type="ECO:0000256" key="19">
    <source>
        <dbReference type="ARBA" id="ARBA00048180"/>
    </source>
</evidence>
<dbReference type="InterPro" id="IPR042171">
    <property type="entry name" value="Acyl-CoA_hotdog"/>
</dbReference>
<comment type="subunit">
    <text evidence="4">Homodimer.</text>
</comment>
<dbReference type="EC" id="3.1.2.5" evidence="45"/>
<evidence type="ECO:0000256" key="22">
    <source>
        <dbReference type="ARBA" id="ARBA00050352"/>
    </source>
</evidence>
<evidence type="ECO:0000256" key="38">
    <source>
        <dbReference type="ARBA" id="ARBA00052089"/>
    </source>
</evidence>
<evidence type="ECO:0000256" key="36">
    <source>
        <dbReference type="ARBA" id="ARBA00052008"/>
    </source>
</evidence>
<keyword evidence="57" id="KW-1185">Reference proteome</keyword>
<evidence type="ECO:0000256" key="21">
    <source>
        <dbReference type="ARBA" id="ARBA00050280"/>
    </source>
</evidence>
<evidence type="ECO:0000313" key="57">
    <source>
        <dbReference type="Proteomes" id="UP000694569"/>
    </source>
</evidence>
<evidence type="ECO:0000256" key="46">
    <source>
        <dbReference type="ARBA" id="ARBA00066314"/>
    </source>
</evidence>